<dbReference type="Proteomes" id="UP000253034">
    <property type="component" value="Unassembled WGS sequence"/>
</dbReference>
<evidence type="ECO:0000256" key="1">
    <source>
        <dbReference type="ARBA" id="ARBA00022722"/>
    </source>
</evidence>
<gene>
    <name evidence="7" type="ORF">DFR58_10472</name>
</gene>
<evidence type="ECO:0000256" key="2">
    <source>
        <dbReference type="ARBA" id="ARBA00022759"/>
    </source>
</evidence>
<organism evidence="7 8">
    <name type="scientific">Anaerobacterium chartisolvens</name>
    <dbReference type="NCBI Taxonomy" id="1297424"/>
    <lineage>
        <taxon>Bacteria</taxon>
        <taxon>Bacillati</taxon>
        <taxon>Bacillota</taxon>
        <taxon>Clostridia</taxon>
        <taxon>Eubacteriales</taxon>
        <taxon>Oscillospiraceae</taxon>
        <taxon>Anaerobacterium</taxon>
    </lineage>
</organism>
<reference evidence="7 8" key="1">
    <citation type="submission" date="2018-07" db="EMBL/GenBank/DDBJ databases">
        <title>Genomic Encyclopedia of Type Strains, Phase IV (KMG-IV): sequencing the most valuable type-strain genomes for metagenomic binning, comparative biology and taxonomic classification.</title>
        <authorList>
            <person name="Goeker M."/>
        </authorList>
    </citation>
    <scope>NUCLEOTIDE SEQUENCE [LARGE SCALE GENOMIC DNA]</scope>
    <source>
        <strain evidence="7 8">DSM 27016</strain>
    </source>
</reference>
<keyword evidence="8" id="KW-1185">Reference proteome</keyword>
<evidence type="ECO:0000256" key="5">
    <source>
        <dbReference type="ARBA" id="ARBA00022801"/>
    </source>
</evidence>
<keyword evidence="4" id="KW-0228">DNA excision</keyword>
<proteinExistence type="predicted"/>
<dbReference type="Gene3D" id="3.20.20.150">
    <property type="entry name" value="Divalent-metal-dependent TIM barrel enzymes"/>
    <property type="match status" value="1"/>
</dbReference>
<dbReference type="EMBL" id="QPJT01000004">
    <property type="protein sequence ID" value="RCX18803.1"/>
    <property type="molecule type" value="Genomic_DNA"/>
</dbReference>
<name>A0A369BB98_9FIRM</name>
<keyword evidence="3" id="KW-0227">DNA damage</keyword>
<dbReference type="GO" id="GO:0016787">
    <property type="term" value="F:hydrolase activity"/>
    <property type="evidence" value="ECO:0007669"/>
    <property type="project" value="UniProtKB-KW"/>
</dbReference>
<comment type="caution">
    <text evidence="7">The sequence shown here is derived from an EMBL/GenBank/DDBJ whole genome shotgun (WGS) entry which is preliminary data.</text>
</comment>
<dbReference type="GO" id="GO:0004519">
    <property type="term" value="F:endonuclease activity"/>
    <property type="evidence" value="ECO:0007669"/>
    <property type="project" value="UniProtKB-KW"/>
</dbReference>
<sequence length="320" mass="37115">MKFRLGYVAMTLNLHDCSPSGTVTAAVLGRLPDEQARMYRLKRVAAKNLENTLRILIYNKAYNIKVYRLTSKLIPLATHPLTKGWDYTGDFARELKKIGDFIKENDFRVSAHPDHYTLINSPSQDVIKQSVSDLDYHVRLLEAMGLDDYRYKLVLHVGGLYNDREASISRFRDNFTRLPDRIAKRIILENDDKSYDAHDVLCICRDLNIPMVVDVHHDWCLNRGEALEVILEDIFKTWDGEYFRPKIHFSSPKSQKDFRSHADFINAEDFEQFLRYAVKPGIDFDVMLEAKSKDSALLRLSEQLGNIHGVIRLNEAEFEM</sequence>
<evidence type="ECO:0000256" key="3">
    <source>
        <dbReference type="ARBA" id="ARBA00022763"/>
    </source>
</evidence>
<keyword evidence="5" id="KW-0378">Hydrolase</keyword>
<dbReference type="InterPro" id="IPR004601">
    <property type="entry name" value="UvdE"/>
</dbReference>
<evidence type="ECO:0000313" key="8">
    <source>
        <dbReference type="Proteomes" id="UP000253034"/>
    </source>
</evidence>
<dbReference type="RefSeq" id="WP_114296653.1">
    <property type="nucleotide sequence ID" value="NZ_QPJT01000004.1"/>
</dbReference>
<accession>A0A369BB98</accession>
<protein>
    <submittedName>
        <fullName evidence="7">UV-damage endonuclease</fullName>
    </submittedName>
</protein>
<dbReference type="AlphaFoldDB" id="A0A369BB98"/>
<dbReference type="InterPro" id="IPR036237">
    <property type="entry name" value="Xyl_isomerase-like_sf"/>
</dbReference>
<evidence type="ECO:0000256" key="6">
    <source>
        <dbReference type="ARBA" id="ARBA00023204"/>
    </source>
</evidence>
<dbReference type="GO" id="GO:0009411">
    <property type="term" value="P:response to UV"/>
    <property type="evidence" value="ECO:0007669"/>
    <property type="project" value="InterPro"/>
</dbReference>
<dbReference type="OrthoDB" id="9782576at2"/>
<keyword evidence="1" id="KW-0540">Nuclease</keyword>
<evidence type="ECO:0000256" key="4">
    <source>
        <dbReference type="ARBA" id="ARBA00022769"/>
    </source>
</evidence>
<evidence type="ECO:0000313" key="7">
    <source>
        <dbReference type="EMBL" id="RCX18803.1"/>
    </source>
</evidence>
<dbReference type="SUPFAM" id="SSF51658">
    <property type="entry name" value="Xylose isomerase-like"/>
    <property type="match status" value="1"/>
</dbReference>
<keyword evidence="6" id="KW-0234">DNA repair</keyword>
<dbReference type="PANTHER" id="PTHR31290">
    <property type="entry name" value="UV-DAMAGE ENDONUCLEASE"/>
    <property type="match status" value="1"/>
</dbReference>
<dbReference type="PANTHER" id="PTHR31290:SF5">
    <property type="entry name" value="UV-DAMAGE ENDONUCLEASE"/>
    <property type="match status" value="1"/>
</dbReference>
<dbReference type="GO" id="GO:0006289">
    <property type="term" value="P:nucleotide-excision repair"/>
    <property type="evidence" value="ECO:0007669"/>
    <property type="project" value="InterPro"/>
</dbReference>
<keyword evidence="2 7" id="KW-0255">Endonuclease</keyword>
<dbReference type="NCBIfam" id="TIGR00629">
    <property type="entry name" value="uvde"/>
    <property type="match status" value="1"/>
</dbReference>
<dbReference type="Pfam" id="PF03851">
    <property type="entry name" value="UvdE"/>
    <property type="match status" value="1"/>
</dbReference>